<reference evidence="7 8" key="1">
    <citation type="journal article" date="2014" name="Int. J. Syst. Evol. Microbiol.">
        <title>Listeria floridensis sp. nov., Listeria aquatica sp. nov., Listeria cornellensis sp. nov., Listeria riparia sp. nov. and Listeria grandensis sp. nov., from agricultural and natural environments.</title>
        <authorList>
            <person name="den Bakker H.C."/>
            <person name="Warchocki S."/>
            <person name="Wright E.M."/>
            <person name="Allred A.F."/>
            <person name="Ahlstrom C."/>
            <person name="Manuel C.S."/>
            <person name="Stasiewicz M.J."/>
            <person name="Burrell A."/>
            <person name="Roof S."/>
            <person name="Strawn L."/>
            <person name="Fortes E.D."/>
            <person name="Nightingale K.K."/>
            <person name="Kephart D."/>
            <person name="Wiedmann M."/>
        </authorList>
    </citation>
    <scope>NUCLEOTIDE SEQUENCE [LARGE SCALE GENOMIC DNA]</scope>
    <source>
        <strain evidence="7 8">FSL S10-1188</strain>
    </source>
</reference>
<dbReference type="InterPro" id="IPR002781">
    <property type="entry name" value="TM_pro_TauE-like"/>
</dbReference>
<name>W7AWT1_9LIST</name>
<dbReference type="RefSeq" id="WP_241463081.1">
    <property type="nucleotide sequence ID" value="NZ_AOCG01000006.1"/>
</dbReference>
<evidence type="ECO:0000256" key="2">
    <source>
        <dbReference type="ARBA" id="ARBA00009142"/>
    </source>
</evidence>
<comment type="subcellular location">
    <subcellularLocation>
        <location evidence="6">Cell membrane</location>
        <topology evidence="6">Multi-pass membrane protein</topology>
    </subcellularLocation>
    <subcellularLocation>
        <location evidence="1">Membrane</location>
        <topology evidence="1">Multi-pass membrane protein</topology>
    </subcellularLocation>
</comment>
<keyword evidence="4 6" id="KW-1133">Transmembrane helix</keyword>
<evidence type="ECO:0000256" key="6">
    <source>
        <dbReference type="RuleBase" id="RU363041"/>
    </source>
</evidence>
<evidence type="ECO:0000313" key="7">
    <source>
        <dbReference type="EMBL" id="EUJ19544.1"/>
    </source>
</evidence>
<dbReference type="PATRIC" id="fig|1265818.5.peg.989"/>
<evidence type="ECO:0000256" key="3">
    <source>
        <dbReference type="ARBA" id="ARBA00022692"/>
    </source>
</evidence>
<dbReference type="PANTHER" id="PTHR43701:SF2">
    <property type="entry name" value="MEMBRANE TRANSPORTER PROTEIN YJNA-RELATED"/>
    <property type="match status" value="1"/>
</dbReference>
<keyword evidence="8" id="KW-1185">Reference proteome</keyword>
<dbReference type="EMBL" id="AOCG01000006">
    <property type="protein sequence ID" value="EUJ19544.1"/>
    <property type="molecule type" value="Genomic_DNA"/>
</dbReference>
<protein>
    <recommendedName>
        <fullName evidence="6">Probable membrane transporter protein</fullName>
    </recommendedName>
</protein>
<feature type="transmembrane region" description="Helical" evidence="6">
    <location>
        <begin position="112"/>
        <end position="132"/>
    </location>
</feature>
<comment type="similarity">
    <text evidence="2 6">Belongs to the 4-toluene sulfonate uptake permease (TSUP) (TC 2.A.102) family.</text>
</comment>
<proteinExistence type="inferred from homology"/>
<keyword evidence="3 6" id="KW-0812">Transmembrane</keyword>
<gene>
    <name evidence="7" type="ORF">MAQA_04988</name>
</gene>
<feature type="transmembrane region" description="Helical" evidence="6">
    <location>
        <begin position="245"/>
        <end position="266"/>
    </location>
</feature>
<evidence type="ECO:0000313" key="8">
    <source>
        <dbReference type="Proteomes" id="UP000019246"/>
    </source>
</evidence>
<feature type="transmembrane region" description="Helical" evidence="6">
    <location>
        <begin position="12"/>
        <end position="35"/>
    </location>
</feature>
<dbReference type="PANTHER" id="PTHR43701">
    <property type="entry name" value="MEMBRANE TRANSPORTER PROTEIN MJ0441-RELATED"/>
    <property type="match status" value="1"/>
</dbReference>
<feature type="transmembrane region" description="Helical" evidence="6">
    <location>
        <begin position="47"/>
        <end position="67"/>
    </location>
</feature>
<sequence length="267" mass="28876">MLNTGENMTGILYFFVIIFANMVGAISGMGGGVIIKPILDLIGRHSVAAISFYSSTAVFTMAIVSTFRQIKSGGIHLNMVRVLSVSGGAIVGGILGNVLFDYLLGYFGKGGSVQLVQIILTIITLVFAFLYSRYEWKSFHLHHLGWYIFCGIILGFLASLLGIGGGPINVSLLMLMFAMPIKEAAVYSICTILFSQFAKLTTIATTTGFLMYDLSMLFFVIPAAFLGGLLGAKISNILSPDKVTIVFQSVILVVLLINIYNGWLLLK</sequence>
<dbReference type="GO" id="GO:0005886">
    <property type="term" value="C:plasma membrane"/>
    <property type="evidence" value="ECO:0007669"/>
    <property type="project" value="UniProtKB-SubCell"/>
</dbReference>
<evidence type="ECO:0000256" key="1">
    <source>
        <dbReference type="ARBA" id="ARBA00004141"/>
    </source>
</evidence>
<comment type="caution">
    <text evidence="7">The sequence shown here is derived from an EMBL/GenBank/DDBJ whole genome shotgun (WGS) entry which is preliminary data.</text>
</comment>
<feature type="transmembrane region" description="Helical" evidence="6">
    <location>
        <begin position="79"/>
        <end position="100"/>
    </location>
</feature>
<keyword evidence="6" id="KW-1003">Cell membrane</keyword>
<keyword evidence="5 6" id="KW-0472">Membrane</keyword>
<dbReference type="InterPro" id="IPR051598">
    <property type="entry name" value="TSUP/Inactive_protease-like"/>
</dbReference>
<dbReference type="Pfam" id="PF01925">
    <property type="entry name" value="TauE"/>
    <property type="match status" value="1"/>
</dbReference>
<dbReference type="AlphaFoldDB" id="W7AWT1"/>
<feature type="transmembrane region" description="Helical" evidence="6">
    <location>
        <begin position="144"/>
        <end position="164"/>
    </location>
</feature>
<evidence type="ECO:0000256" key="5">
    <source>
        <dbReference type="ARBA" id="ARBA00023136"/>
    </source>
</evidence>
<dbReference type="STRING" id="1265818.MAQA_04988"/>
<feature type="transmembrane region" description="Helical" evidence="6">
    <location>
        <begin position="216"/>
        <end position="239"/>
    </location>
</feature>
<organism evidence="7 8">
    <name type="scientific">Listeria aquatica FSL S10-1188</name>
    <dbReference type="NCBI Taxonomy" id="1265818"/>
    <lineage>
        <taxon>Bacteria</taxon>
        <taxon>Bacillati</taxon>
        <taxon>Bacillota</taxon>
        <taxon>Bacilli</taxon>
        <taxon>Bacillales</taxon>
        <taxon>Listeriaceae</taxon>
        <taxon>Listeria</taxon>
    </lineage>
</organism>
<dbReference type="Proteomes" id="UP000019246">
    <property type="component" value="Unassembled WGS sequence"/>
</dbReference>
<accession>W7AWT1</accession>
<evidence type="ECO:0000256" key="4">
    <source>
        <dbReference type="ARBA" id="ARBA00022989"/>
    </source>
</evidence>